<evidence type="ECO:0000256" key="6">
    <source>
        <dbReference type="ARBA" id="ARBA00022989"/>
    </source>
</evidence>
<dbReference type="Proteomes" id="UP000298324">
    <property type="component" value="Unassembled WGS sequence"/>
</dbReference>
<evidence type="ECO:0000256" key="5">
    <source>
        <dbReference type="ARBA" id="ARBA00022801"/>
    </source>
</evidence>
<evidence type="ECO:0000256" key="8">
    <source>
        <dbReference type="SAM" id="Phobius"/>
    </source>
</evidence>
<keyword evidence="6 8" id="KW-1133">Transmembrane helix</keyword>
<evidence type="ECO:0000256" key="4">
    <source>
        <dbReference type="ARBA" id="ARBA00022692"/>
    </source>
</evidence>
<dbReference type="GO" id="GO:0009372">
    <property type="term" value="P:quorum sensing"/>
    <property type="evidence" value="ECO:0007669"/>
    <property type="project" value="UniProtKB-KW"/>
</dbReference>
<keyword evidence="5" id="KW-0378">Hydrolase</keyword>
<dbReference type="GO" id="GO:0008233">
    <property type="term" value="F:peptidase activity"/>
    <property type="evidence" value="ECO:0007669"/>
    <property type="project" value="UniProtKB-KW"/>
</dbReference>
<feature type="transmembrane region" description="Helical" evidence="8">
    <location>
        <begin position="107"/>
        <end position="128"/>
    </location>
</feature>
<name>A0A4Y7RIH4_9FIRM</name>
<dbReference type="AlphaFoldDB" id="A0A4Y7RIH4"/>
<keyword evidence="3" id="KW-0645">Protease</keyword>
<evidence type="ECO:0000256" key="7">
    <source>
        <dbReference type="ARBA" id="ARBA00023136"/>
    </source>
</evidence>
<evidence type="ECO:0000313" key="9">
    <source>
        <dbReference type="EMBL" id="TEB08601.1"/>
    </source>
</evidence>
<evidence type="ECO:0000256" key="1">
    <source>
        <dbReference type="ARBA" id="ARBA00022475"/>
    </source>
</evidence>
<dbReference type="Pfam" id="PF04647">
    <property type="entry name" value="AgrB"/>
    <property type="match status" value="1"/>
</dbReference>
<dbReference type="SMART" id="SM00793">
    <property type="entry name" value="AgrB"/>
    <property type="match status" value="1"/>
</dbReference>
<reference evidence="9 10" key="1">
    <citation type="journal article" date="2018" name="Environ. Microbiol.">
        <title>Novel energy conservation strategies and behaviour of Pelotomaculum schinkii driving syntrophic propionate catabolism.</title>
        <authorList>
            <person name="Hidalgo-Ahumada C.A.P."/>
            <person name="Nobu M.K."/>
            <person name="Narihiro T."/>
            <person name="Tamaki H."/>
            <person name="Liu W.T."/>
            <person name="Kamagata Y."/>
            <person name="Stams A.J.M."/>
            <person name="Imachi H."/>
            <person name="Sousa D.Z."/>
        </authorList>
    </citation>
    <scope>NUCLEOTIDE SEQUENCE [LARGE SCALE GENOMIC DNA]</scope>
    <source>
        <strain evidence="9 10">HH</strain>
    </source>
</reference>
<keyword evidence="7 8" id="KW-0472">Membrane</keyword>
<keyword evidence="4 8" id="KW-0812">Transmembrane</keyword>
<feature type="transmembrane region" description="Helical" evidence="8">
    <location>
        <begin position="148"/>
        <end position="167"/>
    </location>
</feature>
<feature type="transmembrane region" description="Helical" evidence="8">
    <location>
        <begin position="173"/>
        <end position="190"/>
    </location>
</feature>
<evidence type="ECO:0000313" key="10">
    <source>
        <dbReference type="Proteomes" id="UP000298324"/>
    </source>
</evidence>
<feature type="transmembrane region" description="Helical" evidence="8">
    <location>
        <begin position="50"/>
        <end position="68"/>
    </location>
</feature>
<dbReference type="GO" id="GO:0016020">
    <property type="term" value="C:membrane"/>
    <property type="evidence" value="ECO:0007669"/>
    <property type="project" value="InterPro"/>
</dbReference>
<dbReference type="GO" id="GO:0006508">
    <property type="term" value="P:proteolysis"/>
    <property type="evidence" value="ECO:0007669"/>
    <property type="project" value="UniProtKB-KW"/>
</dbReference>
<dbReference type="RefSeq" id="WP_134217407.1">
    <property type="nucleotide sequence ID" value="NZ_QFGA01000001.1"/>
</dbReference>
<keyword evidence="2" id="KW-0673">Quorum sensing</keyword>
<keyword evidence="10" id="KW-1185">Reference proteome</keyword>
<organism evidence="9 10">
    <name type="scientific">Pelotomaculum schinkii</name>
    <dbReference type="NCBI Taxonomy" id="78350"/>
    <lineage>
        <taxon>Bacteria</taxon>
        <taxon>Bacillati</taxon>
        <taxon>Bacillota</taxon>
        <taxon>Clostridia</taxon>
        <taxon>Eubacteriales</taxon>
        <taxon>Desulfotomaculaceae</taxon>
        <taxon>Pelotomaculum</taxon>
    </lineage>
</organism>
<dbReference type="InterPro" id="IPR006741">
    <property type="entry name" value="AgrB"/>
</dbReference>
<comment type="caution">
    <text evidence="9">The sequence shown here is derived from an EMBL/GenBank/DDBJ whole genome shotgun (WGS) entry which is preliminary data.</text>
</comment>
<feature type="transmembrane region" description="Helical" evidence="8">
    <location>
        <begin position="80"/>
        <end position="101"/>
    </location>
</feature>
<keyword evidence="1" id="KW-1003">Cell membrane</keyword>
<evidence type="ECO:0000256" key="2">
    <source>
        <dbReference type="ARBA" id="ARBA00022654"/>
    </source>
</evidence>
<accession>A0A4Y7RIH4</accession>
<proteinExistence type="predicted"/>
<gene>
    <name evidence="9" type="ORF">Psch_02167</name>
</gene>
<dbReference type="EMBL" id="QFGA01000001">
    <property type="protein sequence ID" value="TEB08601.1"/>
    <property type="molecule type" value="Genomic_DNA"/>
</dbReference>
<sequence length="210" mass="22833">MSRLVFSRSWARYLAANSNLSQDKELIITYAIEVLVINLINVLLTLLLGLLLGVLPVTAACLASVFLFRHTAGGAHSKSPWRCAMITVIIFPTLAFIATFLSQFNRISGDVISALAVLTGFTAVLVLAPVDNPAAPIISPVRKKRLKILSLMAVILIATAIIILGQVGWEQALAFRNGLSLSLLWISFVLSKTGHRAINFIDGINLTQRR</sequence>
<evidence type="ECO:0000256" key="3">
    <source>
        <dbReference type="ARBA" id="ARBA00022670"/>
    </source>
</evidence>
<protein>
    <submittedName>
        <fullName evidence="9">Putative accessory gene regulator protein</fullName>
    </submittedName>
</protein>